<feature type="signal peptide" evidence="1">
    <location>
        <begin position="1"/>
        <end position="18"/>
    </location>
</feature>
<evidence type="ECO:0000256" key="1">
    <source>
        <dbReference type="SAM" id="SignalP"/>
    </source>
</evidence>
<reference evidence="2" key="1">
    <citation type="journal article" date="2023" name="G3 (Bethesda)">
        <title>A reference genome for the long-term kleptoplast-retaining sea slug Elysia crispata morphotype clarki.</title>
        <authorList>
            <person name="Eastman K.E."/>
            <person name="Pendleton A.L."/>
            <person name="Shaikh M.A."/>
            <person name="Suttiyut T."/>
            <person name="Ogas R."/>
            <person name="Tomko P."/>
            <person name="Gavelis G."/>
            <person name="Widhalm J.R."/>
            <person name="Wisecaver J.H."/>
        </authorList>
    </citation>
    <scope>NUCLEOTIDE SEQUENCE</scope>
    <source>
        <strain evidence="2">ECLA1</strain>
    </source>
</reference>
<keyword evidence="1" id="KW-0732">Signal</keyword>
<gene>
    <name evidence="2" type="ORF">RRG08_000848</name>
</gene>
<evidence type="ECO:0000313" key="2">
    <source>
        <dbReference type="EMBL" id="KAK3744415.1"/>
    </source>
</evidence>
<evidence type="ECO:0008006" key="4">
    <source>
        <dbReference type="Google" id="ProtNLM"/>
    </source>
</evidence>
<proteinExistence type="predicted"/>
<dbReference type="AlphaFoldDB" id="A0AAE1CY60"/>
<dbReference type="Proteomes" id="UP001283361">
    <property type="component" value="Unassembled WGS sequence"/>
</dbReference>
<comment type="caution">
    <text evidence="2">The sequence shown here is derived from an EMBL/GenBank/DDBJ whole genome shotgun (WGS) entry which is preliminary data.</text>
</comment>
<feature type="chain" id="PRO_5042132141" description="Secreted protein" evidence="1">
    <location>
        <begin position="19"/>
        <end position="93"/>
    </location>
</feature>
<name>A0AAE1CY60_9GAST</name>
<keyword evidence="3" id="KW-1185">Reference proteome</keyword>
<evidence type="ECO:0000313" key="3">
    <source>
        <dbReference type="Proteomes" id="UP001283361"/>
    </source>
</evidence>
<accession>A0AAE1CY60</accession>
<protein>
    <recommendedName>
        <fullName evidence="4">Secreted protein</fullName>
    </recommendedName>
</protein>
<dbReference type="EMBL" id="JAWDGP010006260">
    <property type="protein sequence ID" value="KAK3744415.1"/>
    <property type="molecule type" value="Genomic_DNA"/>
</dbReference>
<sequence>MMMLKIFVFGTLISSVYTVCSNTAISRCQNDFQQSVQGVRSEDTFCSKVRQYENCLHDRCEDSDAVKELGHSPFCHLKLEEKVPDDHQGNQKE</sequence>
<organism evidence="2 3">
    <name type="scientific">Elysia crispata</name>
    <name type="common">lettuce slug</name>
    <dbReference type="NCBI Taxonomy" id="231223"/>
    <lineage>
        <taxon>Eukaryota</taxon>
        <taxon>Metazoa</taxon>
        <taxon>Spiralia</taxon>
        <taxon>Lophotrochozoa</taxon>
        <taxon>Mollusca</taxon>
        <taxon>Gastropoda</taxon>
        <taxon>Heterobranchia</taxon>
        <taxon>Euthyneura</taxon>
        <taxon>Panpulmonata</taxon>
        <taxon>Sacoglossa</taxon>
        <taxon>Placobranchoidea</taxon>
        <taxon>Plakobranchidae</taxon>
        <taxon>Elysia</taxon>
    </lineage>
</organism>